<dbReference type="EMBL" id="CAJHIA010000024">
    <property type="protein sequence ID" value="CAD6446963.1"/>
    <property type="molecule type" value="Genomic_DNA"/>
</dbReference>
<dbReference type="Proteomes" id="UP000624404">
    <property type="component" value="Unassembled WGS sequence"/>
</dbReference>
<proteinExistence type="predicted"/>
<evidence type="ECO:0000313" key="1">
    <source>
        <dbReference type="EMBL" id="CAD6446963.1"/>
    </source>
</evidence>
<organism evidence="1 2">
    <name type="scientific">Sclerotinia trifoliorum</name>
    <dbReference type="NCBI Taxonomy" id="28548"/>
    <lineage>
        <taxon>Eukaryota</taxon>
        <taxon>Fungi</taxon>
        <taxon>Dikarya</taxon>
        <taxon>Ascomycota</taxon>
        <taxon>Pezizomycotina</taxon>
        <taxon>Leotiomycetes</taxon>
        <taxon>Helotiales</taxon>
        <taxon>Sclerotiniaceae</taxon>
        <taxon>Sclerotinia</taxon>
    </lineage>
</organism>
<name>A0A8H2VZU1_9HELO</name>
<dbReference type="AlphaFoldDB" id="A0A8H2VZU1"/>
<comment type="caution">
    <text evidence="1">The sequence shown here is derived from an EMBL/GenBank/DDBJ whole genome shotgun (WGS) entry which is preliminary data.</text>
</comment>
<accession>A0A8H2VZU1</accession>
<gene>
    <name evidence="1" type="ORF">SCLTRI_LOCUS6755</name>
</gene>
<evidence type="ECO:0000313" key="2">
    <source>
        <dbReference type="Proteomes" id="UP000624404"/>
    </source>
</evidence>
<sequence length="579" mass="62844">MNSTLHSQITARLFTTFHYQSAFLRLIRFLYSLDSINIHSVFPSLLSPVFRAFPSWYLKMPPQQSKTLLALLLSHVLTISASPALIPMKVRQELAPVPSNFNPGTLAVQPNNGGGTSDDCGNGPITLDRDTWNSHNVDQIINDMFSSRMSDPSFDFHQEFGNKYNVDFYCPNSFDNCETTPPSCSSLNGTATEKEQGWLGIKAMMNVQQMYLQWEKVMSNSIDTLTQTSVDFQSKFAPTTPGAKISAKNTVSVISGGLAIAAVIGTLWIPGAAAFTLPVLGTQITAGMLTISAGVGAGVTSLAGTITNDVKDDQESDELSVLEISDLLPVMKQLALSGLEFSHNGTFSNGMVDGNSVGNMKDLLLGGAFSGSDILQAYVGGESGLDGLFSRYAAIKLLQAYWEAQNAFFIYIPDVTSNCQGWHGNTGGKGDPRRYCGEKGMMILAGVDNNSKFLAPQGIDNGKVSSIGGFNIPLQSLYQSTYNIYTGHGLDSYKDLPYHLNNLAHEYVGNNDADKTYTTAGFFTLPVCELKADDWKQSDNMHKSPPCDCFCAQDAFGHKFIDYASQPIKTWLQGCPACS</sequence>
<protein>
    <submittedName>
        <fullName evidence="1">D838cd3a-7c4d-4b7e-a6c9-5cd986bbd4bf</fullName>
    </submittedName>
</protein>
<reference evidence="1" key="1">
    <citation type="submission" date="2020-10" db="EMBL/GenBank/DDBJ databases">
        <authorList>
            <person name="Kusch S."/>
        </authorList>
    </citation>
    <scope>NUCLEOTIDE SEQUENCE</scope>
    <source>
        <strain evidence="1">SwB9</strain>
    </source>
</reference>
<dbReference type="OrthoDB" id="5327547at2759"/>
<keyword evidence="2" id="KW-1185">Reference proteome</keyword>